<proteinExistence type="predicted"/>
<evidence type="ECO:0000313" key="3">
    <source>
        <dbReference type="Proteomes" id="UP000001554"/>
    </source>
</evidence>
<accession>A0A9J7N1G4</accession>
<reference evidence="3" key="1">
    <citation type="journal article" date="2020" name="Nat. Ecol. Evol.">
        <title>Deeply conserved synteny resolves early events in vertebrate evolution.</title>
        <authorList>
            <person name="Simakov O."/>
            <person name="Marletaz F."/>
            <person name="Yue J.X."/>
            <person name="O'Connell B."/>
            <person name="Jenkins J."/>
            <person name="Brandt A."/>
            <person name="Calef R."/>
            <person name="Tung C.H."/>
            <person name="Huang T.K."/>
            <person name="Schmutz J."/>
            <person name="Satoh N."/>
            <person name="Yu J.K."/>
            <person name="Putnam N.H."/>
            <person name="Green R.E."/>
            <person name="Rokhsar D.S."/>
        </authorList>
    </citation>
    <scope>NUCLEOTIDE SEQUENCE [LARGE SCALE GENOMIC DNA]</scope>
    <source>
        <strain evidence="3">S238N-H82</strain>
    </source>
</reference>
<dbReference type="SUPFAM" id="SSF50494">
    <property type="entry name" value="Trypsin-like serine proteases"/>
    <property type="match status" value="1"/>
</dbReference>
<keyword evidence="1" id="KW-0175">Coiled coil</keyword>
<dbReference type="RefSeq" id="XP_035687905.1">
    <property type="nucleotide sequence ID" value="XM_035832012.1"/>
</dbReference>
<dbReference type="PANTHER" id="PTHR14389:SF3">
    <property type="entry name" value="PROTEIN FAM111A-LIKE"/>
    <property type="match status" value="1"/>
</dbReference>
<dbReference type="Proteomes" id="UP000001554">
    <property type="component" value="Chromosome 10"/>
</dbReference>
<feature type="coiled-coil region" evidence="1">
    <location>
        <begin position="95"/>
        <end position="122"/>
    </location>
</feature>
<dbReference type="GeneID" id="118423787"/>
<dbReference type="Gene3D" id="2.40.10.10">
    <property type="entry name" value="Trypsin-like serine proteases"/>
    <property type="match status" value="2"/>
</dbReference>
<dbReference type="AlphaFoldDB" id="A0A9J7N1G4"/>
<dbReference type="Pfam" id="PF13365">
    <property type="entry name" value="Trypsin_2"/>
    <property type="match status" value="1"/>
</dbReference>
<gene>
    <name evidence="4 5 6 7" type="primary">LOC118423787</name>
</gene>
<evidence type="ECO:0000313" key="7">
    <source>
        <dbReference type="RefSeq" id="XP_035687908.1"/>
    </source>
</evidence>
<organism evidence="3 5">
    <name type="scientific">Branchiostoma floridae</name>
    <name type="common">Florida lancelet</name>
    <name type="synonym">Amphioxus</name>
    <dbReference type="NCBI Taxonomy" id="7739"/>
    <lineage>
        <taxon>Eukaryota</taxon>
        <taxon>Metazoa</taxon>
        <taxon>Chordata</taxon>
        <taxon>Cephalochordata</taxon>
        <taxon>Leptocardii</taxon>
        <taxon>Amphioxiformes</taxon>
        <taxon>Branchiostomatidae</taxon>
        <taxon>Branchiostoma</taxon>
    </lineage>
</organism>
<evidence type="ECO:0000313" key="5">
    <source>
        <dbReference type="RefSeq" id="XP_035687906.1"/>
    </source>
</evidence>
<evidence type="ECO:0000256" key="1">
    <source>
        <dbReference type="SAM" id="Coils"/>
    </source>
</evidence>
<dbReference type="InterPro" id="IPR009003">
    <property type="entry name" value="Peptidase_S1_PA"/>
</dbReference>
<protein>
    <submittedName>
        <fullName evidence="4 5">Protein FAM111A-like</fullName>
    </submittedName>
</protein>
<dbReference type="KEGG" id="bfo:118423787"/>
<feature type="region of interest" description="Disordered" evidence="2">
    <location>
        <begin position="1"/>
        <end position="47"/>
    </location>
</feature>
<dbReference type="InterPro" id="IPR043504">
    <property type="entry name" value="Peptidase_S1_PA_chymotrypsin"/>
</dbReference>
<dbReference type="RefSeq" id="XP_035687907.1">
    <property type="nucleotide sequence ID" value="XM_035832014.1"/>
</dbReference>
<evidence type="ECO:0000313" key="6">
    <source>
        <dbReference type="RefSeq" id="XP_035687907.1"/>
    </source>
</evidence>
<sequence length="399" mass="44300">MDATQQPASVPPVDHKLEGMECQEEEQLKFSQESSEGASDENTDSQGAGAAWDVHLRDPVLVSIQKLFEDISRSATEGANNIERRGHNRHNMDLLRSLLNRCSKLSQDIERLYKDIKEVIKEEEGTDTGSAQGNYNLPEPVSCQKFGPVTILLLQKLLPAARSVGIIFVEVQSGGRLSIFACGTCFRVGTKYVMTCKHVLDEIANKGPPENAFVEFNFLKDFKTFKPIRFQFIKQVALSNIDDLDYCVLEFSIPADLTETVKTHLPALGTLVCDVEHSGTITLVGHPGGDPKVMDPNCPYPHPYVGVYRKLNPQPSQLNDPRRVTYCSLMGLGSSGSPGFNEDGDLVVMHACRYRPHDQNIEQGVKMTAIRDDLRQRNPDLCEELFPTSRGLSTTETTS</sequence>
<dbReference type="PANTHER" id="PTHR14389">
    <property type="entry name" value="SI:CH1073-475A24.1"/>
    <property type="match status" value="1"/>
</dbReference>
<reference evidence="4 5" key="2">
    <citation type="submission" date="2025-04" db="UniProtKB">
        <authorList>
            <consortium name="RefSeq"/>
        </authorList>
    </citation>
    <scope>IDENTIFICATION</scope>
    <source>
        <strain evidence="4 5">S238N-H82</strain>
        <tissue evidence="4 5">Testes</tissue>
    </source>
</reference>
<dbReference type="OrthoDB" id="5956474at2759"/>
<keyword evidence="3" id="KW-1185">Reference proteome</keyword>
<name>A0A9J7N1G4_BRAFL</name>
<evidence type="ECO:0000256" key="2">
    <source>
        <dbReference type="SAM" id="MobiDB-lite"/>
    </source>
</evidence>
<dbReference type="RefSeq" id="XP_035687908.1">
    <property type="nucleotide sequence ID" value="XM_035832015.1"/>
</dbReference>
<dbReference type="RefSeq" id="XP_035687906.1">
    <property type="nucleotide sequence ID" value="XM_035832013.1"/>
</dbReference>
<evidence type="ECO:0000313" key="4">
    <source>
        <dbReference type="RefSeq" id="XP_035687905.1"/>
    </source>
</evidence>